<name>A0A1M7ILB1_9BACI</name>
<dbReference type="AlphaFoldDB" id="A0A1M7ILB1"/>
<accession>A0A1M7ILB1</accession>
<evidence type="ECO:0000313" key="2">
    <source>
        <dbReference type="Proteomes" id="UP000184184"/>
    </source>
</evidence>
<gene>
    <name evidence="1" type="ORF">SAMN05216179_0091</name>
</gene>
<organism evidence="1 2">
    <name type="scientific">Gracilibacillus kekensis</name>
    <dbReference type="NCBI Taxonomy" id="1027249"/>
    <lineage>
        <taxon>Bacteria</taxon>
        <taxon>Bacillati</taxon>
        <taxon>Bacillota</taxon>
        <taxon>Bacilli</taxon>
        <taxon>Bacillales</taxon>
        <taxon>Bacillaceae</taxon>
        <taxon>Gracilibacillus</taxon>
    </lineage>
</organism>
<dbReference type="STRING" id="1027249.SAMN05216179_0091"/>
<evidence type="ECO:0000313" key="1">
    <source>
        <dbReference type="EMBL" id="SHM41584.1"/>
    </source>
</evidence>
<keyword evidence="2" id="KW-1185">Reference proteome</keyword>
<protein>
    <submittedName>
        <fullName evidence="1">Uncharacterized protein</fullName>
    </submittedName>
</protein>
<proteinExistence type="predicted"/>
<sequence length="42" mass="4944">MGQKYFMKKQLFSLGKLGMNTSMNSKIQMIQHHLDFFVHIKG</sequence>
<reference evidence="1 2" key="1">
    <citation type="submission" date="2016-11" db="EMBL/GenBank/DDBJ databases">
        <authorList>
            <person name="Jaros S."/>
            <person name="Januszkiewicz K."/>
            <person name="Wedrychowicz H."/>
        </authorList>
    </citation>
    <scope>NUCLEOTIDE SEQUENCE [LARGE SCALE GENOMIC DNA]</scope>
    <source>
        <strain evidence="1 2">CGMCC 1.10681</strain>
    </source>
</reference>
<dbReference type="Proteomes" id="UP000184184">
    <property type="component" value="Unassembled WGS sequence"/>
</dbReference>
<dbReference type="EMBL" id="FRCZ01000001">
    <property type="protein sequence ID" value="SHM41584.1"/>
    <property type="molecule type" value="Genomic_DNA"/>
</dbReference>